<protein>
    <recommendedName>
        <fullName evidence="4">G-protein coupled receptors family 1 profile domain-containing protein</fullName>
    </recommendedName>
</protein>
<keyword evidence="1" id="KW-1133">Transmembrane helix</keyword>
<reference evidence="2" key="1">
    <citation type="submission" date="2020-10" db="EMBL/GenBank/DDBJ databases">
        <title>Chromosome-scale genome assembly of the Allis shad, Alosa alosa.</title>
        <authorList>
            <person name="Margot Z."/>
            <person name="Christophe K."/>
            <person name="Cabau C."/>
            <person name="Louis A."/>
            <person name="Berthelot C."/>
            <person name="Parey E."/>
            <person name="Roest Crollius H."/>
            <person name="Montfort J."/>
            <person name="Robinson-Rechavi M."/>
            <person name="Bucao C."/>
            <person name="Bouchez O."/>
            <person name="Gislard M."/>
            <person name="Lluch J."/>
            <person name="Milhes M."/>
            <person name="Lampietro C."/>
            <person name="Lopez Roques C."/>
            <person name="Donnadieu C."/>
            <person name="Braasch I."/>
            <person name="Desvignes T."/>
            <person name="Postlethwait J."/>
            <person name="Bobe J."/>
            <person name="Guiguen Y."/>
        </authorList>
    </citation>
    <scope>NUCLEOTIDE SEQUENCE</scope>
    <source>
        <strain evidence="2">M-15738</strain>
        <tissue evidence="2">Blood</tissue>
    </source>
</reference>
<evidence type="ECO:0000256" key="1">
    <source>
        <dbReference type="SAM" id="Phobius"/>
    </source>
</evidence>
<evidence type="ECO:0008006" key="4">
    <source>
        <dbReference type="Google" id="ProtNLM"/>
    </source>
</evidence>
<sequence>MAVEIVLSLFLSAGLCAGLPTVIWALYSLRRYQDAGGHVSAFIILLILSDIAELLMSPFVNTNFLDGNPCYRFLPCWVLYSVFSVARLGGLHFHQLVVLKGILSLVYPSCSVHFLWCLIFSVTMWIFVICCHFFTFGYTINLIFCVVPVILAIITSVFTIRLSHSSPSPLRHKRPGFSVLAVALFTLVVLYMPCLVLSCVTYPDPFYDSPWATTVVSIMSLRVVTEPLLCVLVCRCNLRCVEPCGSTLHSPTQTAAPQIGSRVYIE</sequence>
<accession>A0AAV6FEP3</accession>
<proteinExistence type="predicted"/>
<comment type="caution">
    <text evidence="2">The sequence shown here is derived from an EMBL/GenBank/DDBJ whole genome shotgun (WGS) entry which is preliminary data.</text>
</comment>
<feature type="transmembrane region" description="Helical" evidence="1">
    <location>
        <begin position="39"/>
        <end position="60"/>
    </location>
</feature>
<gene>
    <name evidence="2" type="ORF">AALO_G00301770</name>
</gene>
<name>A0AAV6FEP3_9TELE</name>
<dbReference type="EMBL" id="JADWDJ010000024">
    <property type="protein sequence ID" value="KAG5261253.1"/>
    <property type="molecule type" value="Genomic_DNA"/>
</dbReference>
<feature type="transmembrane region" description="Helical" evidence="1">
    <location>
        <begin position="141"/>
        <end position="163"/>
    </location>
</feature>
<organism evidence="2 3">
    <name type="scientific">Alosa alosa</name>
    <name type="common">allis shad</name>
    <dbReference type="NCBI Taxonomy" id="278164"/>
    <lineage>
        <taxon>Eukaryota</taxon>
        <taxon>Metazoa</taxon>
        <taxon>Chordata</taxon>
        <taxon>Craniata</taxon>
        <taxon>Vertebrata</taxon>
        <taxon>Euteleostomi</taxon>
        <taxon>Actinopterygii</taxon>
        <taxon>Neopterygii</taxon>
        <taxon>Teleostei</taxon>
        <taxon>Clupei</taxon>
        <taxon>Clupeiformes</taxon>
        <taxon>Clupeoidei</taxon>
        <taxon>Clupeidae</taxon>
        <taxon>Alosa</taxon>
    </lineage>
</organism>
<keyword evidence="3" id="KW-1185">Reference proteome</keyword>
<keyword evidence="1" id="KW-0812">Transmembrane</keyword>
<feature type="transmembrane region" description="Helical" evidence="1">
    <location>
        <begin position="72"/>
        <end position="93"/>
    </location>
</feature>
<evidence type="ECO:0000313" key="2">
    <source>
        <dbReference type="EMBL" id="KAG5261253.1"/>
    </source>
</evidence>
<feature type="transmembrane region" description="Helical" evidence="1">
    <location>
        <begin position="175"/>
        <end position="193"/>
    </location>
</feature>
<dbReference type="AlphaFoldDB" id="A0AAV6FEP3"/>
<dbReference type="Proteomes" id="UP000823561">
    <property type="component" value="Chromosome 24"/>
</dbReference>
<evidence type="ECO:0000313" key="3">
    <source>
        <dbReference type="Proteomes" id="UP000823561"/>
    </source>
</evidence>
<feature type="transmembrane region" description="Helical" evidence="1">
    <location>
        <begin position="6"/>
        <end position="27"/>
    </location>
</feature>
<feature type="transmembrane region" description="Helical" evidence="1">
    <location>
        <begin position="114"/>
        <end position="135"/>
    </location>
</feature>
<keyword evidence="1" id="KW-0472">Membrane</keyword>